<dbReference type="EMBL" id="JALJZU010000002">
    <property type="protein sequence ID" value="MCP2007229.1"/>
    <property type="molecule type" value="Genomic_DNA"/>
</dbReference>
<feature type="transmembrane region" description="Helical" evidence="1">
    <location>
        <begin position="17"/>
        <end position="40"/>
    </location>
</feature>
<evidence type="ECO:0000256" key="1">
    <source>
        <dbReference type="SAM" id="Phobius"/>
    </source>
</evidence>
<gene>
    <name evidence="2" type="ORF">L1274_000922</name>
</gene>
<protein>
    <submittedName>
        <fullName evidence="2">Uncharacterized protein</fullName>
    </submittedName>
</protein>
<proteinExistence type="predicted"/>
<keyword evidence="1" id="KW-0472">Membrane</keyword>
<evidence type="ECO:0000313" key="3">
    <source>
        <dbReference type="Proteomes" id="UP001162889"/>
    </source>
</evidence>
<keyword evidence="3" id="KW-1185">Reference proteome</keyword>
<name>A0ABT1GE44_9BURK</name>
<dbReference type="Proteomes" id="UP001162889">
    <property type="component" value="Unassembled WGS sequence"/>
</dbReference>
<comment type="caution">
    <text evidence="2">The sequence shown here is derived from an EMBL/GenBank/DDBJ whole genome shotgun (WGS) entry which is preliminary data.</text>
</comment>
<keyword evidence="1" id="KW-0812">Transmembrane</keyword>
<organism evidence="2 3">
    <name type="scientific">Duganella violaceipulchra</name>
    <dbReference type="NCBI Taxonomy" id="2849652"/>
    <lineage>
        <taxon>Bacteria</taxon>
        <taxon>Pseudomonadati</taxon>
        <taxon>Pseudomonadota</taxon>
        <taxon>Betaproteobacteria</taxon>
        <taxon>Burkholderiales</taxon>
        <taxon>Oxalobacteraceae</taxon>
        <taxon>Telluria group</taxon>
        <taxon>Duganella</taxon>
    </lineage>
</organism>
<evidence type="ECO:0000313" key="2">
    <source>
        <dbReference type="EMBL" id="MCP2007229.1"/>
    </source>
</evidence>
<keyword evidence="1" id="KW-1133">Transmembrane helix</keyword>
<sequence>MSVTQDYKSPTKTVLQNAALCVCCALLIAAGPILSALGLLKG</sequence>
<accession>A0ABT1GE44</accession>
<reference evidence="2" key="1">
    <citation type="submission" date="2022-03" db="EMBL/GenBank/DDBJ databases">
        <title>Genome Encyclopedia of Bacteria and Archaea VI: Functional Genomics of Type Strains.</title>
        <authorList>
            <person name="Whitman W."/>
        </authorList>
    </citation>
    <scope>NUCLEOTIDE SEQUENCE</scope>
    <source>
        <strain evidence="2">HSC-15S17</strain>
    </source>
</reference>